<comment type="caution">
    <text evidence="8">The sequence shown here is derived from an EMBL/GenBank/DDBJ whole genome shotgun (WGS) entry which is preliminary data.</text>
</comment>
<dbReference type="EMBL" id="AVGG01000005">
    <property type="protein sequence ID" value="ESU28743.1"/>
    <property type="molecule type" value="Genomic_DNA"/>
</dbReference>
<dbReference type="InterPro" id="IPR011990">
    <property type="entry name" value="TPR-like_helical_dom_sf"/>
</dbReference>
<keyword evidence="3" id="KW-0732">Signal</keyword>
<organism evidence="8 9">
    <name type="scientific">Flavobacterium limnosediminis JC2902</name>
    <dbReference type="NCBI Taxonomy" id="1341181"/>
    <lineage>
        <taxon>Bacteria</taxon>
        <taxon>Pseudomonadati</taxon>
        <taxon>Bacteroidota</taxon>
        <taxon>Flavobacteriia</taxon>
        <taxon>Flavobacteriales</taxon>
        <taxon>Flavobacteriaceae</taxon>
        <taxon>Flavobacterium</taxon>
    </lineage>
</organism>
<evidence type="ECO:0000313" key="8">
    <source>
        <dbReference type="EMBL" id="ESU28743.1"/>
    </source>
</evidence>
<dbReference type="PATRIC" id="fig|1341181.4.peg.1316"/>
<dbReference type="PROSITE" id="PS51257">
    <property type="entry name" value="PROKAR_LIPOPROTEIN"/>
    <property type="match status" value="1"/>
</dbReference>
<evidence type="ECO:0000256" key="4">
    <source>
        <dbReference type="ARBA" id="ARBA00023136"/>
    </source>
</evidence>
<proteinExistence type="inferred from homology"/>
<feature type="domain" description="SusD-like N-terminal" evidence="7">
    <location>
        <begin position="48"/>
        <end position="226"/>
    </location>
</feature>
<dbReference type="Gene3D" id="1.25.40.390">
    <property type="match status" value="1"/>
</dbReference>
<dbReference type="CDD" id="cd08977">
    <property type="entry name" value="SusD"/>
    <property type="match status" value="1"/>
</dbReference>
<evidence type="ECO:0000259" key="6">
    <source>
        <dbReference type="Pfam" id="PF07980"/>
    </source>
</evidence>
<dbReference type="AlphaFoldDB" id="V6SPY7"/>
<dbReference type="InterPro" id="IPR033985">
    <property type="entry name" value="SusD-like_N"/>
</dbReference>
<dbReference type="STRING" id="1341181.FLJC2902T_13370"/>
<gene>
    <name evidence="8" type="ORF">FLJC2902T_13370</name>
</gene>
<dbReference type="Pfam" id="PF14322">
    <property type="entry name" value="SusD-like_3"/>
    <property type="match status" value="1"/>
</dbReference>
<dbReference type="eggNOG" id="COG3193">
    <property type="taxonomic scope" value="Bacteria"/>
</dbReference>
<dbReference type="Pfam" id="PF07980">
    <property type="entry name" value="SusD_RagB"/>
    <property type="match status" value="1"/>
</dbReference>
<evidence type="ECO:0000256" key="1">
    <source>
        <dbReference type="ARBA" id="ARBA00004442"/>
    </source>
</evidence>
<protein>
    <submittedName>
        <fullName evidence="8">Putative outer membrane protein</fullName>
    </submittedName>
</protein>
<evidence type="ECO:0000256" key="3">
    <source>
        <dbReference type="ARBA" id="ARBA00022729"/>
    </source>
</evidence>
<dbReference type="SUPFAM" id="SSF48452">
    <property type="entry name" value="TPR-like"/>
    <property type="match status" value="1"/>
</dbReference>
<feature type="domain" description="RagB/SusD" evidence="6">
    <location>
        <begin position="310"/>
        <end position="459"/>
    </location>
</feature>
<dbReference type="OrthoDB" id="621570at2"/>
<accession>V6SPY7</accession>
<evidence type="ECO:0000256" key="5">
    <source>
        <dbReference type="ARBA" id="ARBA00023237"/>
    </source>
</evidence>
<name>V6SPY7_9FLAO</name>
<keyword evidence="4" id="KW-0472">Membrane</keyword>
<dbReference type="GO" id="GO:0009279">
    <property type="term" value="C:cell outer membrane"/>
    <property type="evidence" value="ECO:0007669"/>
    <property type="project" value="UniProtKB-SubCell"/>
</dbReference>
<keyword evidence="5" id="KW-0998">Cell outer membrane</keyword>
<comment type="similarity">
    <text evidence="2">Belongs to the SusD family.</text>
</comment>
<dbReference type="Proteomes" id="UP000018004">
    <property type="component" value="Unassembled WGS sequence"/>
</dbReference>
<keyword evidence="9" id="KW-1185">Reference proteome</keyword>
<evidence type="ECO:0000256" key="2">
    <source>
        <dbReference type="ARBA" id="ARBA00006275"/>
    </source>
</evidence>
<dbReference type="RefSeq" id="WP_023578979.1">
    <property type="nucleotide sequence ID" value="NZ_AVGG01000005.1"/>
</dbReference>
<reference evidence="8 9" key="1">
    <citation type="submission" date="2013-08" db="EMBL/GenBank/DDBJ databases">
        <title>Flavobacterium limnosediminis JC2902 genome sequencing.</title>
        <authorList>
            <person name="Lee K."/>
            <person name="Yi H."/>
            <person name="Park S."/>
            <person name="Chun J."/>
        </authorList>
    </citation>
    <scope>NUCLEOTIDE SEQUENCE [LARGE SCALE GENOMIC DNA]</scope>
    <source>
        <strain evidence="8 9">JC2902</strain>
    </source>
</reference>
<comment type="subcellular location">
    <subcellularLocation>
        <location evidence="1">Cell outer membrane</location>
    </subcellularLocation>
</comment>
<sequence>MKNNKYIRIIAIAFLALGFYGCDSFTEVGLPETQLTGPAVFEEASTANAALANIYARMREGGMVSGTAYGLSSLMGNYSDELIFYSNNMELQQFNLHTLTPSNGLLSTLWNTTYSHIYETNALIEGINASSALTETDRNRLRGEALFIRGYLHFYLTNLFGSVPYITTTDYHLNSKAVKVPEAQVYQAIINDLTESESLVSEEYPTTERVNPNKAVVKALLARIHLYLQNWSQAEAYATEVINNPLYNWEPNVANVFLKSNPGIIMALHPGIAGANTKDARTFIFSFGPPSKPALSPDLVNNFETGDLRKTNWVKTVPGVSNTWFCSFKYKKTLNTGTSQEYTILFRLAEQYLIRAEARAHLGNIEGSQQDLNKIRTRAGLPDTPANDSSSLITAILKERRMELFTEMGHRWFDLKRTGTAADVLSPIKPGWEDTQVVLPLPESELMLNNNLLPQNPGY</sequence>
<evidence type="ECO:0000259" key="7">
    <source>
        <dbReference type="Pfam" id="PF14322"/>
    </source>
</evidence>
<evidence type="ECO:0000313" key="9">
    <source>
        <dbReference type="Proteomes" id="UP000018004"/>
    </source>
</evidence>
<dbReference type="InterPro" id="IPR012944">
    <property type="entry name" value="SusD_RagB_dom"/>
</dbReference>